<feature type="region of interest" description="Disordered" evidence="1">
    <location>
        <begin position="1"/>
        <end position="47"/>
    </location>
</feature>
<dbReference type="RefSeq" id="WP_148094141.1">
    <property type="nucleotide sequence ID" value="NZ_RRCH01000020.1"/>
</dbReference>
<evidence type="ECO:0000313" key="3">
    <source>
        <dbReference type="Proteomes" id="UP000282322"/>
    </source>
</evidence>
<dbReference type="AlphaFoldDB" id="A0A3P3RAY7"/>
<proteinExistence type="predicted"/>
<accession>A0A3P3RAY7</accession>
<keyword evidence="3" id="KW-1185">Reference proteome</keyword>
<reference evidence="2 3" key="1">
    <citation type="submission" date="2018-11" db="EMBL/GenBank/DDBJ databases">
        <title>Taxonoimc description of Halomarina strain SPP-AMP-1.</title>
        <authorList>
            <person name="Pal Y."/>
            <person name="Srinivasana K."/>
            <person name="Verma A."/>
            <person name="Kumar P."/>
        </authorList>
    </citation>
    <scope>NUCLEOTIDE SEQUENCE [LARGE SCALE GENOMIC DNA]</scope>
    <source>
        <strain evidence="2 3">SPP-AMP-1</strain>
    </source>
</reference>
<name>A0A3P3RAY7_9EURY</name>
<organism evidence="2 3">
    <name type="scientific">Halocatena pleomorpha</name>
    <dbReference type="NCBI Taxonomy" id="1785090"/>
    <lineage>
        <taxon>Archaea</taxon>
        <taxon>Methanobacteriati</taxon>
        <taxon>Methanobacteriota</taxon>
        <taxon>Stenosarchaea group</taxon>
        <taxon>Halobacteria</taxon>
        <taxon>Halobacteriales</taxon>
        <taxon>Natronomonadaceae</taxon>
        <taxon>Halocatena</taxon>
    </lineage>
</organism>
<evidence type="ECO:0000256" key="1">
    <source>
        <dbReference type="SAM" id="MobiDB-lite"/>
    </source>
</evidence>
<dbReference type="Proteomes" id="UP000282322">
    <property type="component" value="Unassembled WGS sequence"/>
</dbReference>
<sequence>MSKPAQFVPKRRSDSARSPLLDPDGTPRRSATLTCVGPSPRTDRRTMGSFSNLRAFQLRREVFREPEEKALKTILETAL</sequence>
<dbReference type="EMBL" id="RRCH01000020">
    <property type="protein sequence ID" value="RRJ30647.1"/>
    <property type="molecule type" value="Genomic_DNA"/>
</dbReference>
<gene>
    <name evidence="2" type="ORF">EIK79_09200</name>
</gene>
<protein>
    <submittedName>
        <fullName evidence="2">Uncharacterized protein</fullName>
    </submittedName>
</protein>
<comment type="caution">
    <text evidence="2">The sequence shown here is derived from an EMBL/GenBank/DDBJ whole genome shotgun (WGS) entry which is preliminary data.</text>
</comment>
<dbReference type="OrthoDB" id="250674at2157"/>
<evidence type="ECO:0000313" key="2">
    <source>
        <dbReference type="EMBL" id="RRJ30647.1"/>
    </source>
</evidence>